<accession>A0A183DN63</accession>
<proteinExistence type="predicted"/>
<gene>
    <name evidence="1" type="ORF">GPUH_LOCUS10154</name>
</gene>
<keyword evidence="2" id="KW-1185">Reference proteome</keyword>
<dbReference type="EMBL" id="UYRT01077863">
    <property type="protein sequence ID" value="VDN17058.1"/>
    <property type="molecule type" value="Genomic_DNA"/>
</dbReference>
<reference evidence="3" key="1">
    <citation type="submission" date="2016-06" db="UniProtKB">
        <authorList>
            <consortium name="WormBaseParasite"/>
        </authorList>
    </citation>
    <scope>IDENTIFICATION</scope>
</reference>
<organism evidence="3">
    <name type="scientific">Gongylonema pulchrum</name>
    <dbReference type="NCBI Taxonomy" id="637853"/>
    <lineage>
        <taxon>Eukaryota</taxon>
        <taxon>Metazoa</taxon>
        <taxon>Ecdysozoa</taxon>
        <taxon>Nematoda</taxon>
        <taxon>Chromadorea</taxon>
        <taxon>Rhabditida</taxon>
        <taxon>Spirurina</taxon>
        <taxon>Spiruromorpha</taxon>
        <taxon>Spiruroidea</taxon>
        <taxon>Gongylonematidae</taxon>
        <taxon>Gongylonema</taxon>
    </lineage>
</organism>
<reference evidence="1 2" key="2">
    <citation type="submission" date="2018-11" db="EMBL/GenBank/DDBJ databases">
        <authorList>
            <consortium name="Pathogen Informatics"/>
        </authorList>
    </citation>
    <scope>NUCLEOTIDE SEQUENCE [LARGE SCALE GENOMIC DNA]</scope>
</reference>
<dbReference type="Proteomes" id="UP000271098">
    <property type="component" value="Unassembled WGS sequence"/>
</dbReference>
<name>A0A183DN63_9BILA</name>
<sequence length="98" mass="10228">MTVPSFLPIMRPVISGACKTTSLCSSEETSLAERSALMVLSTAAVIAFAIQERTPNEAGTSPCCANEAQATVAGFTYVCWRFLLSATPAFAFLSATAA</sequence>
<evidence type="ECO:0000313" key="1">
    <source>
        <dbReference type="EMBL" id="VDN17058.1"/>
    </source>
</evidence>
<evidence type="ECO:0000313" key="2">
    <source>
        <dbReference type="Proteomes" id="UP000271098"/>
    </source>
</evidence>
<dbReference type="WBParaSite" id="GPUH_0001016701-mRNA-1">
    <property type="protein sequence ID" value="GPUH_0001016701-mRNA-1"/>
    <property type="gene ID" value="GPUH_0001016701"/>
</dbReference>
<protein>
    <submittedName>
        <fullName evidence="3">Secreted protein</fullName>
    </submittedName>
</protein>
<dbReference type="AlphaFoldDB" id="A0A183DN63"/>
<evidence type="ECO:0000313" key="3">
    <source>
        <dbReference type="WBParaSite" id="GPUH_0001016701-mRNA-1"/>
    </source>
</evidence>